<sequence length="437" mass="50165">MSTLETLVAFGNPRPKRISKPVRLDRIYNAIKMKVPDFVHRSDEDLSAIARAYSRRLETNDWDGATEGDISTLIRAAVSDRLKQHPSLVEFLFSEAAVTSRGQLLAALCEGYLESWIAESRNTILAAEIIAKRLEDLPEQFLNLFMSCPEIGDAIRGAGRFAERMKQQQDAYAWCVSQGLPNPHGTGFCAKSQSAYFRLLPLAETREHITTLMRWITPNNGRKLQGDALLEGLRLLLDPWLRRDPSDDIKRLLVDWMIDHFGDPRIEAPEVWNRMAETHTAVLMRWLAGDSIRAFMDVISDVENRETWKVRRTFWTSLFEDGIVEEAWVALHPAAEAVALKRAQVTGDVSYRSFAKQSGSRTDTSLLIMRSGERVIVEGSHNYRVHIFDKGFPARPKLYEPIYLDQDITLPREDKRNTNWHDPPGHWRNWVRRRLQS</sequence>
<evidence type="ECO:0000313" key="3">
    <source>
        <dbReference type="Proteomes" id="UP001148313"/>
    </source>
</evidence>
<dbReference type="Proteomes" id="UP001148313">
    <property type="component" value="Unassembled WGS sequence"/>
</dbReference>
<evidence type="ECO:0000259" key="1">
    <source>
        <dbReference type="Pfam" id="PF15611"/>
    </source>
</evidence>
<dbReference type="InterPro" id="IPR028943">
    <property type="entry name" value="ZorC_EH_Signature_dom"/>
</dbReference>
<feature type="domain" description="Zorya protein ZorC EH" evidence="1">
    <location>
        <begin position="75"/>
        <end position="429"/>
    </location>
</feature>
<reference evidence="2" key="1">
    <citation type="submission" date="2022-11" db="EMBL/GenBank/DDBJ databases">
        <title>Hoeflea poritis sp. nov., isolated from scleractinian coral Porites lutea.</title>
        <authorList>
            <person name="Zhang G."/>
            <person name="Wei Q."/>
            <person name="Cai L."/>
        </authorList>
    </citation>
    <scope>NUCLEOTIDE SEQUENCE</scope>
    <source>
        <strain evidence="2">E7-10</strain>
    </source>
</reference>
<evidence type="ECO:0000313" key="2">
    <source>
        <dbReference type="EMBL" id="MDA4846248.1"/>
    </source>
</evidence>
<dbReference type="RefSeq" id="WP_271089980.1">
    <property type="nucleotide sequence ID" value="NZ_JAPJZH010000007.1"/>
</dbReference>
<dbReference type="Pfam" id="PF15611">
    <property type="entry name" value="EH_Signature"/>
    <property type="match status" value="1"/>
</dbReference>
<name>A0ABT4VQF2_9HYPH</name>
<keyword evidence="3" id="KW-1185">Reference proteome</keyword>
<protein>
    <submittedName>
        <fullName evidence="2">EH signature domain-containing protein</fullName>
    </submittedName>
</protein>
<gene>
    <name evidence="2" type="ORF">OOZ53_12855</name>
</gene>
<dbReference type="EMBL" id="JAPJZH010000007">
    <property type="protein sequence ID" value="MDA4846248.1"/>
    <property type="molecule type" value="Genomic_DNA"/>
</dbReference>
<organism evidence="2 3">
    <name type="scientific">Hoeflea poritis</name>
    <dbReference type="NCBI Taxonomy" id="2993659"/>
    <lineage>
        <taxon>Bacteria</taxon>
        <taxon>Pseudomonadati</taxon>
        <taxon>Pseudomonadota</taxon>
        <taxon>Alphaproteobacteria</taxon>
        <taxon>Hyphomicrobiales</taxon>
        <taxon>Rhizobiaceae</taxon>
        <taxon>Hoeflea</taxon>
    </lineage>
</organism>
<proteinExistence type="predicted"/>
<comment type="caution">
    <text evidence="2">The sequence shown here is derived from an EMBL/GenBank/DDBJ whole genome shotgun (WGS) entry which is preliminary data.</text>
</comment>
<accession>A0ABT4VQF2</accession>